<proteinExistence type="predicted"/>
<gene>
    <name evidence="1" type="ORF">GBAR_LOCUS7243</name>
</gene>
<evidence type="ECO:0000313" key="2">
    <source>
        <dbReference type="Proteomes" id="UP001174909"/>
    </source>
</evidence>
<reference evidence="1" key="1">
    <citation type="submission" date="2023-03" db="EMBL/GenBank/DDBJ databases">
        <authorList>
            <person name="Steffen K."/>
            <person name="Cardenas P."/>
        </authorList>
    </citation>
    <scope>NUCLEOTIDE SEQUENCE</scope>
</reference>
<dbReference type="Proteomes" id="UP001174909">
    <property type="component" value="Unassembled WGS sequence"/>
</dbReference>
<dbReference type="EMBL" id="CASHTH010001082">
    <property type="protein sequence ID" value="CAI8011133.1"/>
    <property type="molecule type" value="Genomic_DNA"/>
</dbReference>
<protein>
    <submittedName>
        <fullName evidence="1">Uncharacterized protein</fullName>
    </submittedName>
</protein>
<sequence length="37" mass="4401">MYVQCLLHTMSAECRYIGVRVELGRNSYLFRRHVSLV</sequence>
<dbReference type="AlphaFoldDB" id="A0AA35RI40"/>
<comment type="caution">
    <text evidence="1">The sequence shown here is derived from an EMBL/GenBank/DDBJ whole genome shotgun (WGS) entry which is preliminary data.</text>
</comment>
<keyword evidence="2" id="KW-1185">Reference proteome</keyword>
<name>A0AA35RI40_GEOBA</name>
<accession>A0AA35RI40</accession>
<organism evidence="1 2">
    <name type="scientific">Geodia barretti</name>
    <name type="common">Barrett's horny sponge</name>
    <dbReference type="NCBI Taxonomy" id="519541"/>
    <lineage>
        <taxon>Eukaryota</taxon>
        <taxon>Metazoa</taxon>
        <taxon>Porifera</taxon>
        <taxon>Demospongiae</taxon>
        <taxon>Heteroscleromorpha</taxon>
        <taxon>Tetractinellida</taxon>
        <taxon>Astrophorina</taxon>
        <taxon>Geodiidae</taxon>
        <taxon>Geodia</taxon>
    </lineage>
</organism>
<evidence type="ECO:0000313" key="1">
    <source>
        <dbReference type="EMBL" id="CAI8011133.1"/>
    </source>
</evidence>